<accession>A0AAW3J053</accession>
<proteinExistence type="predicted"/>
<name>A0AAW3J053_VIBPH</name>
<dbReference type="EMBL" id="LIRS01000014">
    <property type="protein sequence ID" value="KOY42322.1"/>
    <property type="molecule type" value="Genomic_DNA"/>
</dbReference>
<feature type="chain" id="PRO_5043621384" description="DUF2860 domain-containing protein" evidence="1">
    <location>
        <begin position="22"/>
        <end position="317"/>
    </location>
</feature>
<keyword evidence="1" id="KW-0732">Signal</keyword>
<protein>
    <recommendedName>
        <fullName evidence="4">DUF2860 domain-containing protein</fullName>
    </recommendedName>
</protein>
<dbReference type="PIRSF" id="PIRSF028696">
    <property type="entry name" value="UCP028696"/>
    <property type="match status" value="1"/>
</dbReference>
<dbReference type="InterPro" id="IPR016896">
    <property type="entry name" value="DUF2860"/>
</dbReference>
<sequence length="317" mass="35121">MNTNLICLFTLISLSATTAQAADPSRFNGEFSLNTGVSSTSSNLDVNGSDTLSGLGKGSRTNDAFIAPLGSLSYSLNEQNNQRVYIGTSRDDLAVGTLAFEVGYQYDYSDGTQLDIGYLPTVVADEVWSNPYLIGEKRDKSDRSGNAYRLKLSNLLGTGLSFDMVYANTEIENEAIVDPALHRDSDTYFFKGQYRSMLSLNSGYVSALSYTDHNAQGKAASYNGYQGELTYFYVGQNYALSLTGSYAYRDFDAINPIFSKQRNDDVYRVFLAYEYKNIPGWDNWSVTSFVGSTITSSNIDFYSNENMIVTLGMNYKF</sequence>
<dbReference type="Proteomes" id="UP000037697">
    <property type="component" value="Unassembled WGS sequence"/>
</dbReference>
<reference evidence="2 3" key="1">
    <citation type="submission" date="2015-07" db="EMBL/GenBank/DDBJ databases">
        <title>Foodborne Vibrio parahaemolyticus Isolates.</title>
        <authorList>
            <person name="Ronholm J."/>
            <person name="Petronella N."/>
            <person name="Kenwell R."/>
            <person name="Banerjee S."/>
        </authorList>
    </citation>
    <scope>NUCLEOTIDE SEQUENCE [LARGE SCALE GENOMIC DNA]</scope>
    <source>
        <strain evidence="2 3">HS-06-05</strain>
    </source>
</reference>
<dbReference type="AlphaFoldDB" id="A0AAW3J053"/>
<feature type="signal peptide" evidence="1">
    <location>
        <begin position="1"/>
        <end position="21"/>
    </location>
</feature>
<comment type="caution">
    <text evidence="2">The sequence shown here is derived from an EMBL/GenBank/DDBJ whole genome shotgun (WGS) entry which is preliminary data.</text>
</comment>
<dbReference type="Pfam" id="PF11059">
    <property type="entry name" value="DUF2860"/>
    <property type="match status" value="1"/>
</dbReference>
<organism evidence="2 3">
    <name type="scientific">Vibrio parahaemolyticus</name>
    <dbReference type="NCBI Taxonomy" id="670"/>
    <lineage>
        <taxon>Bacteria</taxon>
        <taxon>Pseudomonadati</taxon>
        <taxon>Pseudomonadota</taxon>
        <taxon>Gammaproteobacteria</taxon>
        <taxon>Vibrionales</taxon>
        <taxon>Vibrionaceae</taxon>
        <taxon>Vibrio</taxon>
    </lineage>
</organism>
<evidence type="ECO:0000256" key="1">
    <source>
        <dbReference type="SAM" id="SignalP"/>
    </source>
</evidence>
<evidence type="ECO:0000313" key="3">
    <source>
        <dbReference type="Proteomes" id="UP000037697"/>
    </source>
</evidence>
<evidence type="ECO:0008006" key="4">
    <source>
        <dbReference type="Google" id="ProtNLM"/>
    </source>
</evidence>
<evidence type="ECO:0000313" key="2">
    <source>
        <dbReference type="EMBL" id="KOY42322.1"/>
    </source>
</evidence>
<gene>
    <name evidence="2" type="ORF">ACX05_01650</name>
</gene>